<dbReference type="EMBL" id="JMSZ01000016">
    <property type="protein sequence ID" value="KDE40446.1"/>
    <property type="molecule type" value="Genomic_DNA"/>
</dbReference>
<accession>A0A063Y6T9</accession>
<protein>
    <recommendedName>
        <fullName evidence="5">Flagellar protein FliT</fullName>
    </recommendedName>
</protein>
<evidence type="ECO:0000313" key="7">
    <source>
        <dbReference type="Proteomes" id="UP000027318"/>
    </source>
</evidence>
<dbReference type="Pfam" id="PF05400">
    <property type="entry name" value="FliT"/>
    <property type="match status" value="1"/>
</dbReference>
<dbReference type="RefSeq" id="WP_036544594.1">
    <property type="nucleotide sequence ID" value="NZ_JMSZ01000016.1"/>
</dbReference>
<keyword evidence="2" id="KW-0963">Cytoplasm</keyword>
<dbReference type="InterPro" id="IPR008622">
    <property type="entry name" value="FliT"/>
</dbReference>
<sequence length="99" mass="11568">MKQEQLDRLQAIQDEQFEALSLKQMDHLQALETEKTRLLHGLGDLKGLTPEQQQQLKVCLDRQTELERVCTEIRDALGDQMKQEMHRQKAVQAYKDSGY</sequence>
<keyword evidence="4" id="KW-0143">Chaperone</keyword>
<comment type="subcellular location">
    <subcellularLocation>
        <location evidence="1">Cytoplasm</location>
        <location evidence="1">Cytosol</location>
    </subcellularLocation>
</comment>
<dbReference type="AlphaFoldDB" id="A0A063Y6T9"/>
<gene>
    <name evidence="6" type="ORF">ADINL_1038</name>
</gene>
<dbReference type="OrthoDB" id="9887570at2"/>
<dbReference type="Proteomes" id="UP000027318">
    <property type="component" value="Unassembled WGS sequence"/>
</dbReference>
<proteinExistence type="predicted"/>
<evidence type="ECO:0000256" key="2">
    <source>
        <dbReference type="ARBA" id="ARBA00022490"/>
    </source>
</evidence>
<keyword evidence="7" id="KW-1185">Reference proteome</keyword>
<evidence type="ECO:0000256" key="1">
    <source>
        <dbReference type="ARBA" id="ARBA00004514"/>
    </source>
</evidence>
<organism evidence="6 7">
    <name type="scientific">Nitrincola lacisaponensis</name>
    <dbReference type="NCBI Taxonomy" id="267850"/>
    <lineage>
        <taxon>Bacteria</taxon>
        <taxon>Pseudomonadati</taxon>
        <taxon>Pseudomonadota</taxon>
        <taxon>Gammaproteobacteria</taxon>
        <taxon>Oceanospirillales</taxon>
        <taxon>Oceanospirillaceae</taxon>
        <taxon>Nitrincola</taxon>
    </lineage>
</organism>
<dbReference type="STRING" id="267850.ADINL_1038"/>
<evidence type="ECO:0000256" key="3">
    <source>
        <dbReference type="ARBA" id="ARBA00022795"/>
    </source>
</evidence>
<keyword evidence="3" id="KW-1005">Bacterial flagellum biogenesis</keyword>
<reference evidence="6 7" key="1">
    <citation type="journal article" date="2005" name="Int. J. Syst. Evol. Microbiol.">
        <title>Nitrincola lacisaponensis gen. nov., sp. nov., a novel alkaliphilic bacterium isolated from an alkaline, saline lake.</title>
        <authorList>
            <person name="Dimitriu P.A."/>
            <person name="Shukla S.K."/>
            <person name="Conradt J."/>
            <person name="Marquez M.C."/>
            <person name="Ventosa A."/>
            <person name="Maglia A."/>
            <person name="Peyton B.M."/>
            <person name="Pinkart H.C."/>
            <person name="Mormile M.R."/>
        </authorList>
    </citation>
    <scope>NUCLEOTIDE SEQUENCE [LARGE SCALE GENOMIC DNA]</scope>
    <source>
        <strain evidence="6 7">4CA</strain>
    </source>
</reference>
<name>A0A063Y6T9_9GAMM</name>
<evidence type="ECO:0000256" key="4">
    <source>
        <dbReference type="ARBA" id="ARBA00023186"/>
    </source>
</evidence>
<evidence type="ECO:0000256" key="5">
    <source>
        <dbReference type="ARBA" id="ARBA00093797"/>
    </source>
</evidence>
<evidence type="ECO:0000313" key="6">
    <source>
        <dbReference type="EMBL" id="KDE40446.1"/>
    </source>
</evidence>
<comment type="caution">
    <text evidence="6">The sequence shown here is derived from an EMBL/GenBank/DDBJ whole genome shotgun (WGS) entry which is preliminary data.</text>
</comment>